<reference evidence="1 2" key="1">
    <citation type="journal article" date="2022" name="Microorganisms">
        <title>Genome Sequence and Characterization of a Xanthorhodopsin-Containing, Aerobic Anoxygenic Phototrophic Rhodobacter Species, Isolated from Mesophilic Conditions at Yellowstone National Park.</title>
        <authorList>
            <person name="Kyndt J.A."/>
            <person name="Robertson S."/>
            <person name="Shoffstall I.B."/>
            <person name="Ramaley R.F."/>
            <person name="Meyer T.E."/>
        </authorList>
    </citation>
    <scope>NUCLEOTIDE SEQUENCE [LARGE SCALE GENOMIC DNA]</scope>
    <source>
        <strain evidence="1 2">M37P</strain>
    </source>
</reference>
<name>A0ABX0G942_9RHOB</name>
<organism evidence="1 2">
    <name type="scientific">Rhodobacter calidifons</name>
    <dbReference type="NCBI Taxonomy" id="2715277"/>
    <lineage>
        <taxon>Bacteria</taxon>
        <taxon>Pseudomonadati</taxon>
        <taxon>Pseudomonadota</taxon>
        <taxon>Alphaproteobacteria</taxon>
        <taxon>Rhodobacterales</taxon>
        <taxon>Rhodobacter group</taxon>
        <taxon>Rhodobacter</taxon>
    </lineage>
</organism>
<sequence>MTRLPHVLCLSLGLAACVEDQGPVESYPFVGRWDCGVATFSFTNSTYNNGSRTYPISSVVRRDRSYLLTFADGYRITLAAVTDTGLTWISGATGDQFNCRRL</sequence>
<accession>A0ABX0G942</accession>
<gene>
    <name evidence="1" type="ORF">G8O29_11695</name>
</gene>
<evidence type="ECO:0000313" key="2">
    <source>
        <dbReference type="Proteomes" id="UP001515660"/>
    </source>
</evidence>
<protein>
    <recommendedName>
        <fullName evidence="3">Membrane-bound lysozyme inhibitor of c-type lysozyme MliC</fullName>
    </recommendedName>
</protein>
<dbReference type="EMBL" id="JAANHS010000008">
    <property type="protein sequence ID" value="NHB77400.1"/>
    <property type="molecule type" value="Genomic_DNA"/>
</dbReference>
<dbReference type="RefSeq" id="WP_166403430.1">
    <property type="nucleotide sequence ID" value="NZ_JAANHS010000008.1"/>
</dbReference>
<dbReference type="Proteomes" id="UP001515660">
    <property type="component" value="Unassembled WGS sequence"/>
</dbReference>
<keyword evidence="2" id="KW-1185">Reference proteome</keyword>
<comment type="caution">
    <text evidence="1">The sequence shown here is derived from an EMBL/GenBank/DDBJ whole genome shotgun (WGS) entry which is preliminary data.</text>
</comment>
<dbReference type="PROSITE" id="PS51257">
    <property type="entry name" value="PROKAR_LIPOPROTEIN"/>
    <property type="match status" value="1"/>
</dbReference>
<proteinExistence type="predicted"/>
<evidence type="ECO:0008006" key="3">
    <source>
        <dbReference type="Google" id="ProtNLM"/>
    </source>
</evidence>
<evidence type="ECO:0000313" key="1">
    <source>
        <dbReference type="EMBL" id="NHB77400.1"/>
    </source>
</evidence>